<keyword evidence="3" id="KW-1185">Reference proteome</keyword>
<feature type="compositionally biased region" description="Polar residues" evidence="1">
    <location>
        <begin position="109"/>
        <end position="125"/>
    </location>
</feature>
<evidence type="ECO:0000256" key="1">
    <source>
        <dbReference type="SAM" id="MobiDB-lite"/>
    </source>
</evidence>
<evidence type="ECO:0000313" key="3">
    <source>
        <dbReference type="Proteomes" id="UP000070501"/>
    </source>
</evidence>
<sequence length="228" mass="25038">MDDWCDYPSSAQPIPLNPSGKLAPSRGPQPTADERTQDYARSHASVTSAHKAQGLKDSVNIPSYENKAKHPLRCPPSWENILRSVAGYPEQAQPSRNVGYFHGTEVQGNHSHGYLTRNSTTANNFRRSERDADLRTRTNTLLGHGCCRSRPATVLQRATGGPARASSIITSLRDNAPSAAFRSPIGSEKSKQGKSARVDQLDKLKPWHQLEPTTQQELVQDRFELGGG</sequence>
<gene>
    <name evidence="2" type="ORF">Micbo1qcDRAFT_214911</name>
</gene>
<protein>
    <submittedName>
        <fullName evidence="2">Uncharacterized protein</fullName>
    </submittedName>
</protein>
<dbReference type="Proteomes" id="UP000070501">
    <property type="component" value="Unassembled WGS sequence"/>
</dbReference>
<dbReference type="EMBL" id="KQ964259">
    <property type="protein sequence ID" value="KXJ88244.1"/>
    <property type="molecule type" value="Genomic_DNA"/>
</dbReference>
<feature type="region of interest" description="Disordered" evidence="1">
    <location>
        <begin position="205"/>
        <end position="228"/>
    </location>
</feature>
<feature type="compositionally biased region" description="Basic and acidic residues" evidence="1">
    <location>
        <begin position="219"/>
        <end position="228"/>
    </location>
</feature>
<reference evidence="3" key="1">
    <citation type="submission" date="2016-02" db="EMBL/GenBank/DDBJ databases">
        <title>Draft genome sequence of Microdochium bolleyi, a fungal endophyte of beachgrass.</title>
        <authorList>
            <consortium name="DOE Joint Genome Institute"/>
            <person name="David A.S."/>
            <person name="May G."/>
            <person name="Haridas S."/>
            <person name="Lim J."/>
            <person name="Wang M."/>
            <person name="Labutti K."/>
            <person name="Lipzen A."/>
            <person name="Barry K."/>
            <person name="Grigoriev I.V."/>
        </authorList>
    </citation>
    <scope>NUCLEOTIDE SEQUENCE [LARGE SCALE GENOMIC DNA]</scope>
    <source>
        <strain evidence="3">J235TASD1</strain>
    </source>
</reference>
<feature type="compositionally biased region" description="Basic and acidic residues" evidence="1">
    <location>
        <begin position="32"/>
        <end position="41"/>
    </location>
</feature>
<accession>A0A136IT92</accession>
<proteinExistence type="predicted"/>
<organism evidence="2 3">
    <name type="scientific">Microdochium bolleyi</name>
    <dbReference type="NCBI Taxonomy" id="196109"/>
    <lineage>
        <taxon>Eukaryota</taxon>
        <taxon>Fungi</taxon>
        <taxon>Dikarya</taxon>
        <taxon>Ascomycota</taxon>
        <taxon>Pezizomycotina</taxon>
        <taxon>Sordariomycetes</taxon>
        <taxon>Xylariomycetidae</taxon>
        <taxon>Xylariales</taxon>
        <taxon>Microdochiaceae</taxon>
        <taxon>Microdochium</taxon>
    </lineage>
</organism>
<feature type="region of interest" description="Disordered" evidence="1">
    <location>
        <begin position="1"/>
        <end position="60"/>
    </location>
</feature>
<name>A0A136IT92_9PEZI</name>
<dbReference type="InParanoid" id="A0A136IT92"/>
<feature type="region of interest" description="Disordered" evidence="1">
    <location>
        <begin position="109"/>
        <end position="130"/>
    </location>
</feature>
<dbReference type="AlphaFoldDB" id="A0A136IT92"/>
<evidence type="ECO:0000313" key="2">
    <source>
        <dbReference type="EMBL" id="KXJ88244.1"/>
    </source>
</evidence>